<comment type="similarity">
    <text evidence="2">Belongs to the TRAFAC class translation factor GTPase superfamily. Classic translation factor GTPase family. EF-Tu/EF-1A subfamily.</text>
</comment>
<evidence type="ECO:0000256" key="5">
    <source>
        <dbReference type="ARBA" id="ARBA00022741"/>
    </source>
</evidence>
<evidence type="ECO:0000256" key="7">
    <source>
        <dbReference type="ARBA" id="ARBA00022917"/>
    </source>
</evidence>
<feature type="domain" description="Tr-type G" evidence="11">
    <location>
        <begin position="257"/>
        <end position="481"/>
    </location>
</feature>
<organism evidence="12 13">
    <name type="scientific">Galendromus occidentalis</name>
    <name type="common">western predatory mite</name>
    <dbReference type="NCBI Taxonomy" id="34638"/>
    <lineage>
        <taxon>Eukaryota</taxon>
        <taxon>Metazoa</taxon>
        <taxon>Ecdysozoa</taxon>
        <taxon>Arthropoda</taxon>
        <taxon>Chelicerata</taxon>
        <taxon>Arachnida</taxon>
        <taxon>Acari</taxon>
        <taxon>Parasitiformes</taxon>
        <taxon>Mesostigmata</taxon>
        <taxon>Gamasina</taxon>
        <taxon>Phytoseioidea</taxon>
        <taxon>Phytoseiidae</taxon>
        <taxon>Typhlodrominae</taxon>
        <taxon>Galendromus</taxon>
    </lineage>
</organism>
<dbReference type="RefSeq" id="XP_003741002.1">
    <property type="nucleotide sequence ID" value="XM_003740954.1"/>
</dbReference>
<evidence type="ECO:0000256" key="2">
    <source>
        <dbReference type="ARBA" id="ARBA00007249"/>
    </source>
</evidence>
<dbReference type="InterPro" id="IPR000795">
    <property type="entry name" value="T_Tr_GTP-bd_dom"/>
</dbReference>
<evidence type="ECO:0000256" key="9">
    <source>
        <dbReference type="ARBA" id="ARBA00049117"/>
    </source>
</evidence>
<dbReference type="PRINTS" id="PR00315">
    <property type="entry name" value="ELONGATNFCT"/>
</dbReference>
<dbReference type="GO" id="GO:0005737">
    <property type="term" value="C:cytoplasm"/>
    <property type="evidence" value="ECO:0007669"/>
    <property type="project" value="UniProtKB-SubCell"/>
</dbReference>
<feature type="compositionally biased region" description="Basic and acidic residues" evidence="10">
    <location>
        <begin position="123"/>
        <end position="132"/>
    </location>
</feature>
<evidence type="ECO:0000313" key="13">
    <source>
        <dbReference type="RefSeq" id="XP_003741002.1"/>
    </source>
</evidence>
<dbReference type="FunFam" id="2.40.30.10:FF:000070">
    <property type="entry name" value="Translation elongation factor EF-1 subunit"/>
    <property type="match status" value="1"/>
</dbReference>
<gene>
    <name evidence="13" type="primary">LOC100906440</name>
</gene>
<keyword evidence="6" id="KW-0378">Hydrolase</keyword>
<evidence type="ECO:0000256" key="10">
    <source>
        <dbReference type="SAM" id="MobiDB-lite"/>
    </source>
</evidence>
<dbReference type="Pfam" id="PF22594">
    <property type="entry name" value="GTP-eEF1A_C"/>
    <property type="match status" value="1"/>
</dbReference>
<evidence type="ECO:0000256" key="4">
    <source>
        <dbReference type="ARBA" id="ARBA00022553"/>
    </source>
</evidence>
<feature type="compositionally biased region" description="Basic and acidic residues" evidence="10">
    <location>
        <begin position="199"/>
        <end position="216"/>
    </location>
</feature>
<dbReference type="GO" id="GO:0003924">
    <property type="term" value="F:GTPase activity"/>
    <property type="evidence" value="ECO:0007669"/>
    <property type="project" value="InterPro"/>
</dbReference>
<reference evidence="13" key="1">
    <citation type="submission" date="2025-08" db="UniProtKB">
        <authorList>
            <consortium name="RefSeq"/>
        </authorList>
    </citation>
    <scope>IDENTIFICATION</scope>
</reference>
<dbReference type="CDD" id="cd16267">
    <property type="entry name" value="HBS1-like_II"/>
    <property type="match status" value="1"/>
</dbReference>
<dbReference type="SUPFAM" id="SSF50447">
    <property type="entry name" value="Translation proteins"/>
    <property type="match status" value="1"/>
</dbReference>
<dbReference type="Gene3D" id="2.40.30.10">
    <property type="entry name" value="Translation factors"/>
    <property type="match status" value="2"/>
</dbReference>
<dbReference type="InterPro" id="IPR009001">
    <property type="entry name" value="Transl_elong_EF1A/Init_IF2_C"/>
</dbReference>
<dbReference type="CDD" id="cd01883">
    <property type="entry name" value="EF1_alpha"/>
    <property type="match status" value="1"/>
</dbReference>
<comment type="subcellular location">
    <subcellularLocation>
        <location evidence="1">Cytoplasm</location>
    </subcellularLocation>
</comment>
<dbReference type="Pfam" id="PF00009">
    <property type="entry name" value="GTP_EFTU"/>
    <property type="match status" value="1"/>
</dbReference>
<comment type="catalytic activity">
    <reaction evidence="9">
        <text>GTP + H2O = GDP + phosphate + H(+)</text>
        <dbReference type="Rhea" id="RHEA:19669"/>
        <dbReference type="ChEBI" id="CHEBI:15377"/>
        <dbReference type="ChEBI" id="CHEBI:15378"/>
        <dbReference type="ChEBI" id="CHEBI:37565"/>
        <dbReference type="ChEBI" id="CHEBI:43474"/>
        <dbReference type="ChEBI" id="CHEBI:58189"/>
    </reaction>
    <physiologicalReaction direction="left-to-right" evidence="9">
        <dbReference type="Rhea" id="RHEA:19670"/>
    </physiologicalReaction>
</comment>
<keyword evidence="4" id="KW-0597">Phosphoprotein</keyword>
<dbReference type="FunFam" id="2.40.30.10:FF:000020">
    <property type="entry name" value="Translation elongation factor EF-1"/>
    <property type="match status" value="1"/>
</dbReference>
<evidence type="ECO:0000259" key="11">
    <source>
        <dbReference type="PROSITE" id="PS51722"/>
    </source>
</evidence>
<name>A0AAJ6QR16_9ACAR</name>
<evidence type="ECO:0000256" key="1">
    <source>
        <dbReference type="ARBA" id="ARBA00004496"/>
    </source>
</evidence>
<keyword evidence="5" id="KW-0547">Nucleotide-binding</keyword>
<dbReference type="Gene3D" id="3.40.50.300">
    <property type="entry name" value="P-loop containing nucleotide triphosphate hydrolases"/>
    <property type="match status" value="1"/>
</dbReference>
<dbReference type="SUPFAM" id="SSF50465">
    <property type="entry name" value="EF-Tu/eEF-1alpha/eIF2-gamma C-terminal domain"/>
    <property type="match status" value="1"/>
</dbReference>
<accession>A0AAJ6QR16</accession>
<protein>
    <submittedName>
        <fullName evidence="13">HBS1-like protein</fullName>
    </submittedName>
</protein>
<dbReference type="InterPro" id="IPR050100">
    <property type="entry name" value="TRAFAC_GTPase_members"/>
</dbReference>
<dbReference type="PROSITE" id="PS51722">
    <property type="entry name" value="G_TR_2"/>
    <property type="match status" value="1"/>
</dbReference>
<dbReference type="InterPro" id="IPR037189">
    <property type="entry name" value="HBS1-like_N_sf"/>
</dbReference>
<sequence length="682" mass="75199">MARHRNIRTMAYEEDLDDYTSDDYGSSLDNGCVTPETENMYTYARERHESVSKIWEPQQPPVQEEDEQEPGEMFEMDDVKDTGQGATGDSEKLSKCLKSMRSVIGNSVAEGTLREAAISQNFDPDRALDVVFDRQGGASKAAAPQANPESQKAQASQSKQTDPNQHNFQTVPPVETPTRITFNGKDPGPKNAKKSKAVATKDPKEPKVELKVESKAVPRKLSPDTPRSTASPKVPRTPRLDPKAIQDLYDKERTSMKPLLNLVVVGHVDAGKSTLMGHLLYLTGNVSKKTMAKYEHESKKQGKASFAYAWVLDETSEERTRGITMDMAYAKVETEHRCINILDAPGHKDFIPNMITGAAQADVAILVVDATRGEFETGFELGGQTREHTMLVRSLGVAQLSVAVNKLDTCQWSEERFNEIISALKPFLKQTGFVESMVSFVPCSGLTGVNLHERSQLPQLTKWYKGPCLLETIDKMEPPPRPITKPLRMCVADVFKGMQSGVSVGGKIESGCMSQGDKFIIMPSQEPCVVKSLLIDNLPHNRAFAGDNVIVNLDKCEPSQICFGSVICDANEPIRAVSKFEAKVVIFNIDIPVIKGSPVVLHFQSLSEQACFGRLLKELNRNTGEVVREKPRYLSKNSSGVVVIKVARPICVERYQDSKELGRITLRQSGNTIAAGVVTALL</sequence>
<feature type="compositionally biased region" description="Low complexity" evidence="10">
    <location>
        <begin position="150"/>
        <end position="160"/>
    </location>
</feature>
<dbReference type="CTD" id="117365"/>
<dbReference type="GO" id="GO:0006412">
    <property type="term" value="P:translation"/>
    <property type="evidence" value="ECO:0007669"/>
    <property type="project" value="UniProtKB-KW"/>
</dbReference>
<keyword evidence="3" id="KW-0963">Cytoplasm</keyword>
<dbReference type="SUPFAM" id="SSF52540">
    <property type="entry name" value="P-loop containing nucleoside triphosphate hydrolases"/>
    <property type="match status" value="1"/>
</dbReference>
<keyword evidence="8" id="KW-0342">GTP-binding</keyword>
<dbReference type="KEGG" id="goe:100906440"/>
<evidence type="ECO:0000256" key="8">
    <source>
        <dbReference type="ARBA" id="ARBA00023134"/>
    </source>
</evidence>
<dbReference type="SUPFAM" id="SSF109732">
    <property type="entry name" value="HBS1-like domain"/>
    <property type="match status" value="1"/>
</dbReference>
<feature type="region of interest" description="Disordered" evidence="10">
    <location>
        <begin position="50"/>
        <end position="71"/>
    </location>
</feature>
<dbReference type="PANTHER" id="PTHR23115">
    <property type="entry name" value="TRANSLATION FACTOR"/>
    <property type="match status" value="1"/>
</dbReference>
<dbReference type="Proteomes" id="UP000694867">
    <property type="component" value="Unplaced"/>
</dbReference>
<evidence type="ECO:0000256" key="3">
    <source>
        <dbReference type="ARBA" id="ARBA00022490"/>
    </source>
</evidence>
<feature type="compositionally biased region" description="Polar residues" evidence="10">
    <location>
        <begin position="161"/>
        <end position="170"/>
    </location>
</feature>
<dbReference type="AlphaFoldDB" id="A0AAJ6QR16"/>
<feature type="region of interest" description="Disordered" evidence="10">
    <location>
        <begin position="117"/>
        <end position="240"/>
    </location>
</feature>
<keyword evidence="12" id="KW-1185">Reference proteome</keyword>
<keyword evidence="7" id="KW-0648">Protein biosynthesis</keyword>
<dbReference type="GO" id="GO:0005525">
    <property type="term" value="F:GTP binding"/>
    <property type="evidence" value="ECO:0007669"/>
    <property type="project" value="UniProtKB-KW"/>
</dbReference>
<proteinExistence type="inferred from homology"/>
<dbReference type="CDD" id="cd04093">
    <property type="entry name" value="HBS1_C_III"/>
    <property type="match status" value="1"/>
</dbReference>
<evidence type="ECO:0000256" key="6">
    <source>
        <dbReference type="ARBA" id="ARBA00022801"/>
    </source>
</evidence>
<evidence type="ECO:0000313" key="12">
    <source>
        <dbReference type="Proteomes" id="UP000694867"/>
    </source>
</evidence>
<dbReference type="Gene3D" id="1.10.8.10">
    <property type="entry name" value="DNA helicase RuvA subunit, C-terminal domain"/>
    <property type="match status" value="1"/>
</dbReference>
<dbReference type="InterPro" id="IPR027417">
    <property type="entry name" value="P-loop_NTPase"/>
</dbReference>
<dbReference type="InterPro" id="IPR009000">
    <property type="entry name" value="Transl_B-barrel_sf"/>
</dbReference>
<dbReference type="InterPro" id="IPR054696">
    <property type="entry name" value="GTP-eEF1A_C"/>
</dbReference>
<dbReference type="FunFam" id="3.40.50.300:FF:000204">
    <property type="entry name" value="Translation elongation factor Tu"/>
    <property type="match status" value="1"/>
</dbReference>
<dbReference type="GeneID" id="100906440"/>